<name>A0A239JPB6_9PSED</name>
<dbReference type="AlphaFoldDB" id="A0A239JPB6"/>
<dbReference type="EMBL" id="FZOG01000009">
    <property type="protein sequence ID" value="SNT07258.1"/>
    <property type="molecule type" value="Genomic_DNA"/>
</dbReference>
<feature type="compositionally biased region" description="Basic residues" evidence="1">
    <location>
        <begin position="8"/>
        <end position="27"/>
    </location>
</feature>
<accession>A0A239JPB6</accession>
<evidence type="ECO:0000313" key="3">
    <source>
        <dbReference type="Proteomes" id="UP000242915"/>
    </source>
</evidence>
<gene>
    <name evidence="2" type="ORF">SAMN05216255_4424</name>
</gene>
<protein>
    <submittedName>
        <fullName evidence="2">Uncharacterized protein</fullName>
    </submittedName>
</protein>
<feature type="region of interest" description="Disordered" evidence="1">
    <location>
        <begin position="1"/>
        <end position="28"/>
    </location>
</feature>
<reference evidence="3" key="1">
    <citation type="submission" date="2017-06" db="EMBL/GenBank/DDBJ databases">
        <authorList>
            <person name="Varghese N."/>
            <person name="Submissions S."/>
        </authorList>
    </citation>
    <scope>NUCLEOTIDE SEQUENCE [LARGE SCALE GENOMIC DNA]</scope>
    <source>
        <strain evidence="3">CIP 108523</strain>
    </source>
</reference>
<keyword evidence="3" id="KW-1185">Reference proteome</keyword>
<evidence type="ECO:0000256" key="1">
    <source>
        <dbReference type="SAM" id="MobiDB-lite"/>
    </source>
</evidence>
<proteinExistence type="predicted"/>
<evidence type="ECO:0000313" key="2">
    <source>
        <dbReference type="EMBL" id="SNT07258.1"/>
    </source>
</evidence>
<sequence>MTTETKTERKRRLARERSARRRARERKRREVIGERKFKIKIGAGIAADIECITLAGGFEEQDEAVTRAIRHVASIARRSPTAFRKAMNLRSPV</sequence>
<organism evidence="2 3">
    <name type="scientific">Pseudomonas segetis</name>
    <dbReference type="NCBI Taxonomy" id="298908"/>
    <lineage>
        <taxon>Bacteria</taxon>
        <taxon>Pseudomonadati</taxon>
        <taxon>Pseudomonadota</taxon>
        <taxon>Gammaproteobacteria</taxon>
        <taxon>Pseudomonadales</taxon>
        <taxon>Pseudomonadaceae</taxon>
        <taxon>Pseudomonas</taxon>
    </lineage>
</organism>
<dbReference type="Proteomes" id="UP000242915">
    <property type="component" value="Unassembled WGS sequence"/>
</dbReference>
<dbReference type="RefSeq" id="WP_141133446.1">
    <property type="nucleotide sequence ID" value="NZ_FZOG01000009.1"/>
</dbReference>